<evidence type="ECO:0000256" key="2">
    <source>
        <dbReference type="ARBA" id="ARBA00022574"/>
    </source>
</evidence>
<feature type="repeat" description="WD" evidence="5">
    <location>
        <begin position="79"/>
        <end position="111"/>
    </location>
</feature>
<dbReference type="Proteomes" id="UP000235145">
    <property type="component" value="Unassembled WGS sequence"/>
</dbReference>
<evidence type="ECO:0000313" key="7">
    <source>
        <dbReference type="Proteomes" id="UP000235145"/>
    </source>
</evidence>
<dbReference type="PROSITE" id="PS50294">
    <property type="entry name" value="WD_REPEATS_REGION"/>
    <property type="match status" value="1"/>
</dbReference>
<name>A0A9R1UKF8_LACSA</name>
<keyword evidence="2 5" id="KW-0853">WD repeat</keyword>
<dbReference type="InterPro" id="IPR015943">
    <property type="entry name" value="WD40/YVTN_repeat-like_dom_sf"/>
</dbReference>
<protein>
    <recommendedName>
        <fullName evidence="8">Anaphase-promoting complex subunit 4 WD40 domain-containing protein</fullName>
    </recommendedName>
</protein>
<dbReference type="SMART" id="SM00320">
    <property type="entry name" value="WD40"/>
    <property type="match status" value="1"/>
</dbReference>
<evidence type="ECO:0000256" key="1">
    <source>
        <dbReference type="ARBA" id="ARBA00004123"/>
    </source>
</evidence>
<evidence type="ECO:0000256" key="5">
    <source>
        <dbReference type="PROSITE-ProRule" id="PRU00221"/>
    </source>
</evidence>
<dbReference type="InterPro" id="IPR036322">
    <property type="entry name" value="WD40_repeat_dom_sf"/>
</dbReference>
<dbReference type="InterPro" id="IPR001680">
    <property type="entry name" value="WD40_rpt"/>
</dbReference>
<evidence type="ECO:0000313" key="6">
    <source>
        <dbReference type="EMBL" id="KAJ0189172.1"/>
    </source>
</evidence>
<dbReference type="PANTHER" id="PTHR19848">
    <property type="entry name" value="WD40 REPEAT PROTEIN"/>
    <property type="match status" value="1"/>
</dbReference>
<dbReference type="PANTHER" id="PTHR19848:SF0">
    <property type="entry name" value="NOTCHLESS PROTEIN HOMOLOG 1"/>
    <property type="match status" value="1"/>
</dbReference>
<keyword evidence="4" id="KW-0539">Nucleus</keyword>
<dbReference type="AlphaFoldDB" id="A0A9R1UKF8"/>
<proteinExistence type="predicted"/>
<evidence type="ECO:0000256" key="3">
    <source>
        <dbReference type="ARBA" id="ARBA00022737"/>
    </source>
</evidence>
<gene>
    <name evidence="6" type="ORF">LSAT_V11C800446270</name>
</gene>
<keyword evidence="7" id="KW-1185">Reference proteome</keyword>
<organism evidence="6 7">
    <name type="scientific">Lactuca sativa</name>
    <name type="common">Garden lettuce</name>
    <dbReference type="NCBI Taxonomy" id="4236"/>
    <lineage>
        <taxon>Eukaryota</taxon>
        <taxon>Viridiplantae</taxon>
        <taxon>Streptophyta</taxon>
        <taxon>Embryophyta</taxon>
        <taxon>Tracheophyta</taxon>
        <taxon>Spermatophyta</taxon>
        <taxon>Magnoliopsida</taxon>
        <taxon>eudicotyledons</taxon>
        <taxon>Gunneridae</taxon>
        <taxon>Pentapetalae</taxon>
        <taxon>asterids</taxon>
        <taxon>campanulids</taxon>
        <taxon>Asterales</taxon>
        <taxon>Asteraceae</taxon>
        <taxon>Cichorioideae</taxon>
        <taxon>Cichorieae</taxon>
        <taxon>Lactucinae</taxon>
        <taxon>Lactuca</taxon>
    </lineage>
</organism>
<sequence>MSVCLIWVSSYKGTNFNPMLLVQFKHNNHTTSLVLTTIYRRGLSKMSKSTTSDQSRINLLDIPKMQLQTRLSVVRHILFLGHKNWVLFVAWSPDGKHLVSGSKSGEIQIYDPWTGKASGNLLTIIICSLYPHEMENCHLCKMGWGWSHIRRVFIYISYLVPN</sequence>
<dbReference type="SUPFAM" id="SSF50978">
    <property type="entry name" value="WD40 repeat-like"/>
    <property type="match status" value="1"/>
</dbReference>
<keyword evidence="3" id="KW-0677">Repeat</keyword>
<accession>A0A9R1UKF8</accession>
<dbReference type="GO" id="GO:0005634">
    <property type="term" value="C:nucleus"/>
    <property type="evidence" value="ECO:0007669"/>
    <property type="project" value="UniProtKB-SubCell"/>
</dbReference>
<reference evidence="6 7" key="1">
    <citation type="journal article" date="2017" name="Nat. Commun.">
        <title>Genome assembly with in vitro proximity ligation data and whole-genome triplication in lettuce.</title>
        <authorList>
            <person name="Reyes-Chin-Wo S."/>
            <person name="Wang Z."/>
            <person name="Yang X."/>
            <person name="Kozik A."/>
            <person name="Arikit S."/>
            <person name="Song C."/>
            <person name="Xia L."/>
            <person name="Froenicke L."/>
            <person name="Lavelle D.O."/>
            <person name="Truco M.J."/>
            <person name="Xia R."/>
            <person name="Zhu S."/>
            <person name="Xu C."/>
            <person name="Xu H."/>
            <person name="Xu X."/>
            <person name="Cox K."/>
            <person name="Korf I."/>
            <person name="Meyers B.C."/>
            <person name="Michelmore R.W."/>
        </authorList>
    </citation>
    <scope>NUCLEOTIDE SEQUENCE [LARGE SCALE GENOMIC DNA]</scope>
    <source>
        <strain evidence="7">cv. Salinas</strain>
        <tissue evidence="6">Seedlings</tissue>
    </source>
</reference>
<evidence type="ECO:0008006" key="8">
    <source>
        <dbReference type="Google" id="ProtNLM"/>
    </source>
</evidence>
<comment type="caution">
    <text evidence="6">The sequence shown here is derived from an EMBL/GenBank/DDBJ whole genome shotgun (WGS) entry which is preliminary data.</text>
</comment>
<dbReference type="Pfam" id="PF00400">
    <property type="entry name" value="WD40"/>
    <property type="match status" value="1"/>
</dbReference>
<dbReference type="PROSITE" id="PS50082">
    <property type="entry name" value="WD_REPEATS_2"/>
    <property type="match status" value="1"/>
</dbReference>
<evidence type="ECO:0000256" key="4">
    <source>
        <dbReference type="ARBA" id="ARBA00023242"/>
    </source>
</evidence>
<dbReference type="EMBL" id="NBSK02000008">
    <property type="protein sequence ID" value="KAJ0189172.1"/>
    <property type="molecule type" value="Genomic_DNA"/>
</dbReference>
<dbReference type="Gene3D" id="2.130.10.10">
    <property type="entry name" value="YVTN repeat-like/Quinoprotein amine dehydrogenase"/>
    <property type="match status" value="1"/>
</dbReference>
<comment type="subcellular location">
    <subcellularLocation>
        <location evidence="1">Nucleus</location>
    </subcellularLocation>
</comment>